<name>A0A2U1KL48_ARTAN</name>
<reference evidence="3 4" key="1">
    <citation type="journal article" date="2018" name="Mol. Plant">
        <title>The genome of Artemisia annua provides insight into the evolution of Asteraceae family and artemisinin biosynthesis.</title>
        <authorList>
            <person name="Shen Q."/>
            <person name="Zhang L."/>
            <person name="Liao Z."/>
            <person name="Wang S."/>
            <person name="Yan T."/>
            <person name="Shi P."/>
            <person name="Liu M."/>
            <person name="Fu X."/>
            <person name="Pan Q."/>
            <person name="Wang Y."/>
            <person name="Lv Z."/>
            <person name="Lu X."/>
            <person name="Zhang F."/>
            <person name="Jiang W."/>
            <person name="Ma Y."/>
            <person name="Chen M."/>
            <person name="Hao X."/>
            <person name="Li L."/>
            <person name="Tang Y."/>
            <person name="Lv G."/>
            <person name="Zhou Y."/>
            <person name="Sun X."/>
            <person name="Brodelius P.E."/>
            <person name="Rose J.K.C."/>
            <person name="Tang K."/>
        </authorList>
    </citation>
    <scope>NUCLEOTIDE SEQUENCE [LARGE SCALE GENOMIC DNA]</scope>
    <source>
        <strain evidence="4">cv. Huhao1</strain>
        <tissue evidence="3">Leaf</tissue>
    </source>
</reference>
<dbReference type="Proteomes" id="UP000245207">
    <property type="component" value="Unassembled WGS sequence"/>
</dbReference>
<evidence type="ECO:0000313" key="4">
    <source>
        <dbReference type="Proteomes" id="UP000245207"/>
    </source>
</evidence>
<dbReference type="EMBL" id="PKPP01016694">
    <property type="protein sequence ID" value="PWA37485.1"/>
    <property type="molecule type" value="Genomic_DNA"/>
</dbReference>
<evidence type="ECO:0000313" key="2">
    <source>
        <dbReference type="EMBL" id="PWA36941.1"/>
    </source>
</evidence>
<feature type="transmembrane region" description="Helical" evidence="1">
    <location>
        <begin position="5"/>
        <end position="23"/>
    </location>
</feature>
<organism evidence="3 4">
    <name type="scientific">Artemisia annua</name>
    <name type="common">Sweet wormwood</name>
    <dbReference type="NCBI Taxonomy" id="35608"/>
    <lineage>
        <taxon>Eukaryota</taxon>
        <taxon>Viridiplantae</taxon>
        <taxon>Streptophyta</taxon>
        <taxon>Embryophyta</taxon>
        <taxon>Tracheophyta</taxon>
        <taxon>Spermatophyta</taxon>
        <taxon>Magnoliopsida</taxon>
        <taxon>eudicotyledons</taxon>
        <taxon>Gunneridae</taxon>
        <taxon>Pentapetalae</taxon>
        <taxon>asterids</taxon>
        <taxon>campanulids</taxon>
        <taxon>Asterales</taxon>
        <taxon>Asteraceae</taxon>
        <taxon>Asteroideae</taxon>
        <taxon>Anthemideae</taxon>
        <taxon>Artemisiinae</taxon>
        <taxon>Artemisia</taxon>
    </lineage>
</organism>
<keyword evidence="1" id="KW-0472">Membrane</keyword>
<feature type="transmembrane region" description="Helical" evidence="1">
    <location>
        <begin position="86"/>
        <end position="106"/>
    </location>
</feature>
<feature type="transmembrane region" description="Helical" evidence="1">
    <location>
        <begin position="29"/>
        <end position="47"/>
    </location>
</feature>
<keyword evidence="1" id="KW-1133">Transmembrane helix</keyword>
<evidence type="ECO:0000313" key="3">
    <source>
        <dbReference type="EMBL" id="PWA37485.1"/>
    </source>
</evidence>
<accession>A0A2U1KL48</accession>
<keyword evidence="4" id="KW-1185">Reference proteome</keyword>
<gene>
    <name evidence="3" type="ORF">CTI12_AA590050</name>
    <name evidence="2" type="ORF">CTI12_AA595080</name>
</gene>
<comment type="caution">
    <text evidence="3">The sequence shown here is derived from an EMBL/GenBank/DDBJ whole genome shotgun (WGS) entry which is preliminary data.</text>
</comment>
<evidence type="ECO:0000256" key="1">
    <source>
        <dbReference type="SAM" id="Phobius"/>
    </source>
</evidence>
<sequence length="109" mass="12135">MSYTYTVLIIVYVVVALFLAYIPKEDLEFSAWIVALLMLIVIFAVSVDEIWRVFDVLHPVVVLALVGVVVFFISLAGQPIGFSMPYLVIFVTIALPMLVISLCINVRGL</sequence>
<protein>
    <submittedName>
        <fullName evidence="3">Uncharacterized protein</fullName>
    </submittedName>
</protein>
<dbReference type="EMBL" id="PKPP01017454">
    <property type="protein sequence ID" value="PWA36941.1"/>
    <property type="molecule type" value="Genomic_DNA"/>
</dbReference>
<feature type="transmembrane region" description="Helical" evidence="1">
    <location>
        <begin position="59"/>
        <end position="80"/>
    </location>
</feature>
<dbReference type="AlphaFoldDB" id="A0A2U1KL48"/>
<keyword evidence="1" id="KW-0812">Transmembrane</keyword>
<proteinExistence type="predicted"/>